<dbReference type="Pfam" id="PF00271">
    <property type="entry name" value="Helicase_C"/>
    <property type="match status" value="1"/>
</dbReference>
<dbReference type="InterPro" id="IPR014001">
    <property type="entry name" value="Helicase_ATP-bd"/>
</dbReference>
<dbReference type="PANTHER" id="PTHR47957">
    <property type="entry name" value="ATP-DEPENDENT HELICASE HRQ1"/>
    <property type="match status" value="1"/>
</dbReference>
<dbReference type="GO" id="GO:0036297">
    <property type="term" value="P:interstrand cross-link repair"/>
    <property type="evidence" value="ECO:0007669"/>
    <property type="project" value="TreeGrafter"/>
</dbReference>
<dbReference type="GeneID" id="41841927"/>
<keyword evidence="1" id="KW-0547">Nucleotide-binding</keyword>
<feature type="compositionally biased region" description="Low complexity" evidence="3">
    <location>
        <begin position="293"/>
        <end position="304"/>
    </location>
</feature>
<dbReference type="InterPro" id="IPR055227">
    <property type="entry name" value="HRQ1_WHD"/>
</dbReference>
<dbReference type="OrthoDB" id="143059at2"/>
<keyword evidence="6" id="KW-0347">Helicase</keyword>
<dbReference type="EMBL" id="CP008889">
    <property type="protein sequence ID" value="AIF41652.1"/>
    <property type="molecule type" value="Genomic_DNA"/>
</dbReference>
<dbReference type="AlphaFoldDB" id="A0A075JK01"/>
<evidence type="ECO:0000313" key="6">
    <source>
        <dbReference type="EMBL" id="AIF41652.1"/>
    </source>
</evidence>
<dbReference type="eggNOG" id="COG1205">
    <property type="taxonomic scope" value="Bacteria"/>
</dbReference>
<dbReference type="NCBIfam" id="TIGR03817">
    <property type="entry name" value="DECH_helic"/>
    <property type="match status" value="1"/>
</dbReference>
<dbReference type="SUPFAM" id="SSF52540">
    <property type="entry name" value="P-loop containing nucleoside triphosphate hydrolases"/>
    <property type="match status" value="1"/>
</dbReference>
<dbReference type="Pfam" id="PF00270">
    <property type="entry name" value="DEAD"/>
    <property type="match status" value="1"/>
</dbReference>
<evidence type="ECO:0000256" key="2">
    <source>
        <dbReference type="ARBA" id="ARBA00022840"/>
    </source>
</evidence>
<keyword evidence="2" id="KW-0067">ATP-binding</keyword>
<feature type="domain" description="Helicase C-terminal" evidence="5">
    <location>
        <begin position="354"/>
        <end position="509"/>
    </location>
</feature>
<gene>
    <name evidence="6" type="ORF">HX89_12735</name>
</gene>
<dbReference type="InterPro" id="IPR011545">
    <property type="entry name" value="DEAD/DEAH_box_helicase_dom"/>
</dbReference>
<dbReference type="Pfam" id="PF22982">
    <property type="entry name" value="WHD_HRQ1"/>
    <property type="match status" value="1"/>
</dbReference>
<evidence type="ECO:0000259" key="5">
    <source>
        <dbReference type="PROSITE" id="PS51194"/>
    </source>
</evidence>
<feature type="domain" description="Helicase ATP-binding" evidence="4">
    <location>
        <begin position="72"/>
        <end position="267"/>
    </location>
</feature>
<dbReference type="GO" id="GO:0005524">
    <property type="term" value="F:ATP binding"/>
    <property type="evidence" value="ECO:0007669"/>
    <property type="project" value="UniProtKB-KW"/>
</dbReference>
<dbReference type="PANTHER" id="PTHR47957:SF3">
    <property type="entry name" value="ATP-DEPENDENT HELICASE HRQ1"/>
    <property type="match status" value="1"/>
</dbReference>
<organism evidence="6 7">
    <name type="scientific">Dermacoccus nishinomiyaensis</name>
    <dbReference type="NCBI Taxonomy" id="1274"/>
    <lineage>
        <taxon>Bacteria</taxon>
        <taxon>Bacillati</taxon>
        <taxon>Actinomycetota</taxon>
        <taxon>Actinomycetes</taxon>
        <taxon>Micrococcales</taxon>
        <taxon>Dermacoccaceae</taxon>
        <taxon>Dermacoccus</taxon>
    </lineage>
</organism>
<dbReference type="HOGENOM" id="CLU_000809_3_2_11"/>
<dbReference type="GO" id="GO:0006289">
    <property type="term" value="P:nucleotide-excision repair"/>
    <property type="evidence" value="ECO:0007669"/>
    <property type="project" value="TreeGrafter"/>
</dbReference>
<dbReference type="GO" id="GO:0043138">
    <property type="term" value="F:3'-5' DNA helicase activity"/>
    <property type="evidence" value="ECO:0007669"/>
    <property type="project" value="TreeGrafter"/>
</dbReference>
<evidence type="ECO:0000256" key="1">
    <source>
        <dbReference type="ARBA" id="ARBA00022741"/>
    </source>
</evidence>
<keyword evidence="7" id="KW-1185">Reference proteome</keyword>
<dbReference type="GO" id="GO:0003676">
    <property type="term" value="F:nucleic acid binding"/>
    <property type="evidence" value="ECO:0007669"/>
    <property type="project" value="InterPro"/>
</dbReference>
<proteinExistence type="predicted"/>
<dbReference type="PROSITE" id="PS51192">
    <property type="entry name" value="HELICASE_ATP_BIND_1"/>
    <property type="match status" value="1"/>
</dbReference>
<feature type="region of interest" description="Disordered" evidence="3">
    <location>
        <begin position="293"/>
        <end position="343"/>
    </location>
</feature>
<protein>
    <submittedName>
        <fullName evidence="6">Helicase</fullName>
    </submittedName>
</protein>
<dbReference type="Gene3D" id="3.40.50.300">
    <property type="entry name" value="P-loop containing nucleotide triphosphate hydrolases"/>
    <property type="match status" value="2"/>
</dbReference>
<dbReference type="PROSITE" id="PS51194">
    <property type="entry name" value="HELICASE_CTER"/>
    <property type="match status" value="1"/>
</dbReference>
<reference evidence="6 7" key="1">
    <citation type="submission" date="2014-07" db="EMBL/GenBank/DDBJ databases">
        <title>Genome Sequencing of Dermacoccus nishinomiyaensis.</title>
        <authorList>
            <person name="Hong K.W."/>
            <person name="Chan K.G."/>
        </authorList>
    </citation>
    <scope>NUCLEOTIDE SEQUENCE [LARGE SCALE GENOMIC DNA]</scope>
    <source>
        <strain evidence="6 7">M25</strain>
    </source>
</reference>
<keyword evidence="6" id="KW-0378">Hydrolase</keyword>
<evidence type="ECO:0000256" key="3">
    <source>
        <dbReference type="SAM" id="MobiDB-lite"/>
    </source>
</evidence>
<evidence type="ECO:0000313" key="7">
    <source>
        <dbReference type="Proteomes" id="UP000027986"/>
    </source>
</evidence>
<dbReference type="InterPro" id="IPR001650">
    <property type="entry name" value="Helicase_C-like"/>
</dbReference>
<sequence length="846" mass="89325">MSSAVTRTDGAGPEQWLDALRDAGTGGVTHVRTRPAREASLAEWPDAVAPVVRAAFEGKGIHHLWSHQRTALDAVFERRHVVVATGTASGKSLAYQVPMLTAAVDGADFARRPGDPPVSALAAIRGATTLYLSPTKALAADQRARLDALAIPGARIATLDGDTPPDERRWIRDHAGIILTNPDLLHHSMLPAHERWSIFWRSLRLVVIDECHVYRGVFGAHTAGVIRRLRRVAARYGSHPTFVLASATSGEPAAHARALTGLDVDAVTDDGSPSPALTFALWEPGPPLGAAEAMGEAVAAATDAMSDEDGDAARDGDAAQAAPGSAQDRGAAQEGGADDGLTVEDLGRRSAVAETADLFGELVGRGVQTLAFARSRVGVEVMADMARNRLWNHGFDPDLVAAYRGGYLPEERRTVERGLRDGTLAGVAATSALELGIDVSGLDAVLLAGWPGTVASLRQQSGRAGRSGRDALAVFVAADDPLDTYLVHHPDVFFDRPVEATVVDPSNPYVLGPQLASAAAELPLTAADEALFGAGMWPLVEALVAQRVLRRRPSGWYWARDDRPGDHVSLRGDGGSDVRIVESRTGAVLGTVDGERVHSSVFAGAVYVHQGRTFVVTSLDLDDGSAHVVRGNPGWSTAARSVSSFDILEEDRSQTWGAVGVHYGTIRVRTQVTSFLRRLPSGEVIGEHPLDLPERTLMTKGVWWTVPEEHLLDAGVTPESAPGALHAAEHCSIGLISLVAQGDRWDVGGVSTALHPDTDMPTVVVYDALPGGSGFAERAYERAATWLRATQDAIASCGCEHGCPACIQSPKCGNGNSPLDKAGALTLLECVLADAPDDDSRRLAGG</sequence>
<name>A0A075JK01_9MICO</name>
<dbReference type="SMART" id="SM00490">
    <property type="entry name" value="HELICc"/>
    <property type="match status" value="1"/>
</dbReference>
<dbReference type="Proteomes" id="UP000027986">
    <property type="component" value="Chromosome"/>
</dbReference>
<dbReference type="InterPro" id="IPR018973">
    <property type="entry name" value="MZB"/>
</dbReference>
<accession>A0A075JK01</accession>
<dbReference type="CDD" id="cd17923">
    <property type="entry name" value="DEXHc_Hrq1-like"/>
    <property type="match status" value="1"/>
</dbReference>
<dbReference type="Pfam" id="PF09369">
    <property type="entry name" value="MZB"/>
    <property type="match status" value="1"/>
</dbReference>
<dbReference type="InterPro" id="IPR022307">
    <property type="entry name" value="Helicase_put_actinobac"/>
</dbReference>
<dbReference type="RefSeq" id="WP_038569556.1">
    <property type="nucleotide sequence ID" value="NZ_CP008889.1"/>
</dbReference>
<dbReference type="CDD" id="cd18797">
    <property type="entry name" value="SF2_C_Hrq"/>
    <property type="match status" value="1"/>
</dbReference>
<dbReference type="KEGG" id="dni:HX89_12735"/>
<evidence type="ECO:0000259" key="4">
    <source>
        <dbReference type="PROSITE" id="PS51192"/>
    </source>
</evidence>
<dbReference type="SMART" id="SM00487">
    <property type="entry name" value="DEXDc"/>
    <property type="match status" value="1"/>
</dbReference>
<dbReference type="InterPro" id="IPR027417">
    <property type="entry name" value="P-loop_NTPase"/>
</dbReference>